<dbReference type="STRING" id="1075417.SAMN05421823_11297"/>
<keyword evidence="3" id="KW-1185">Reference proteome</keyword>
<sequence length="80" mass="8983">MSLERTTRNNPSEPGKANPSDAGKSKASVKEAPDQQELEREEEIREKFMDDRGEVVPDAKRGSNPNRNTDKPDLNKPAYN</sequence>
<dbReference type="AlphaFoldDB" id="A0A1G9SD07"/>
<dbReference type="RefSeq" id="WP_089687142.1">
    <property type="nucleotide sequence ID" value="NZ_FNFO01000012.1"/>
</dbReference>
<evidence type="ECO:0000256" key="1">
    <source>
        <dbReference type="SAM" id="MobiDB-lite"/>
    </source>
</evidence>
<proteinExistence type="predicted"/>
<gene>
    <name evidence="2" type="ORF">SAMN05421823_11297</name>
</gene>
<reference evidence="2 3" key="1">
    <citation type="submission" date="2016-10" db="EMBL/GenBank/DDBJ databases">
        <authorList>
            <person name="de Groot N.N."/>
        </authorList>
    </citation>
    <scope>NUCLEOTIDE SEQUENCE [LARGE SCALE GENOMIC DNA]</scope>
    <source>
        <strain evidence="2 3">DSM 25186</strain>
    </source>
</reference>
<evidence type="ECO:0000313" key="3">
    <source>
        <dbReference type="Proteomes" id="UP000198510"/>
    </source>
</evidence>
<evidence type="ECO:0000313" key="2">
    <source>
        <dbReference type="EMBL" id="SDM32685.1"/>
    </source>
</evidence>
<feature type="region of interest" description="Disordered" evidence="1">
    <location>
        <begin position="1"/>
        <end position="80"/>
    </location>
</feature>
<name>A0A1G9SD07_9BACT</name>
<dbReference type="Proteomes" id="UP000198510">
    <property type="component" value="Unassembled WGS sequence"/>
</dbReference>
<organism evidence="2 3">
    <name type="scientific">Catalinimonas alkaloidigena</name>
    <dbReference type="NCBI Taxonomy" id="1075417"/>
    <lineage>
        <taxon>Bacteria</taxon>
        <taxon>Pseudomonadati</taxon>
        <taxon>Bacteroidota</taxon>
        <taxon>Cytophagia</taxon>
        <taxon>Cytophagales</taxon>
        <taxon>Catalimonadaceae</taxon>
        <taxon>Catalinimonas</taxon>
    </lineage>
</organism>
<protein>
    <submittedName>
        <fullName evidence="2">Uncharacterized protein</fullName>
    </submittedName>
</protein>
<feature type="compositionally biased region" description="Basic and acidic residues" evidence="1">
    <location>
        <begin position="42"/>
        <end position="61"/>
    </location>
</feature>
<dbReference type="EMBL" id="FNFO01000012">
    <property type="protein sequence ID" value="SDM32685.1"/>
    <property type="molecule type" value="Genomic_DNA"/>
</dbReference>
<accession>A0A1G9SD07</accession>